<proteinExistence type="predicted"/>
<dbReference type="AlphaFoldDB" id="L8JWS2"/>
<evidence type="ECO:0000313" key="2">
    <source>
        <dbReference type="Proteomes" id="UP000011135"/>
    </source>
</evidence>
<keyword evidence="2" id="KW-1185">Reference proteome</keyword>
<accession>L8JWS2</accession>
<evidence type="ECO:0000313" key="1">
    <source>
        <dbReference type="EMBL" id="ELR73511.1"/>
    </source>
</evidence>
<sequence length="39" mass="4297">MKIRNPLAIGTTQASAYASDQEILNIFSAALRKFQDDVV</sequence>
<organism evidence="1 2">
    <name type="scientific">Fulvivirga imtechensis AK7</name>
    <dbReference type="NCBI Taxonomy" id="1237149"/>
    <lineage>
        <taxon>Bacteria</taxon>
        <taxon>Pseudomonadati</taxon>
        <taxon>Bacteroidota</taxon>
        <taxon>Cytophagia</taxon>
        <taxon>Cytophagales</taxon>
        <taxon>Fulvivirgaceae</taxon>
        <taxon>Fulvivirga</taxon>
    </lineage>
</organism>
<dbReference type="EMBL" id="AMZN01000006">
    <property type="protein sequence ID" value="ELR73511.1"/>
    <property type="molecule type" value="Genomic_DNA"/>
</dbReference>
<name>L8JWS2_9BACT</name>
<protein>
    <submittedName>
        <fullName evidence="1">Uncharacterized protein</fullName>
    </submittedName>
</protein>
<comment type="caution">
    <text evidence="1">The sequence shown here is derived from an EMBL/GenBank/DDBJ whole genome shotgun (WGS) entry which is preliminary data.</text>
</comment>
<reference evidence="1 2" key="1">
    <citation type="submission" date="2012-12" db="EMBL/GenBank/DDBJ databases">
        <title>Genome assembly of Fulvivirga imtechensis AK7.</title>
        <authorList>
            <person name="Nupur N."/>
            <person name="Khatri I."/>
            <person name="Kumar R."/>
            <person name="Subramanian S."/>
            <person name="Pinnaka A."/>
        </authorList>
    </citation>
    <scope>NUCLEOTIDE SEQUENCE [LARGE SCALE GENOMIC DNA]</scope>
    <source>
        <strain evidence="1 2">AK7</strain>
    </source>
</reference>
<gene>
    <name evidence="1" type="ORF">C900_04363</name>
</gene>
<dbReference type="Proteomes" id="UP000011135">
    <property type="component" value="Unassembled WGS sequence"/>
</dbReference>